<evidence type="ECO:0000256" key="1">
    <source>
        <dbReference type="ARBA" id="ARBA00023002"/>
    </source>
</evidence>
<dbReference type="PANTHER" id="PTHR14239:SF10">
    <property type="entry name" value="REDUCTASE"/>
    <property type="match status" value="1"/>
</dbReference>
<dbReference type="RefSeq" id="WP_203901501.1">
    <property type="nucleotide sequence ID" value="NZ_BOPF01000018.1"/>
</dbReference>
<dbReference type="Pfam" id="PF03807">
    <property type="entry name" value="F420_oxidored"/>
    <property type="match status" value="1"/>
</dbReference>
<protein>
    <submittedName>
        <fullName evidence="3">NADP oxidoreductase</fullName>
    </submittedName>
</protein>
<sequence length="247" mass="25721">MTGTLGIIGSGTIGSAIARSAVGAGWHVVISNSRGPESLGDLIAELGPSARAATPTEAARAGDLVVATIPLANYEQLPREALAGKTVIDTMNYAPAVTGWARPELDADELTSSELVQRFLSRSSVVKAFHDVNGRLLRELARPAGAPDRTALPITGDDLAAKARVAELIDDFGFDTVDVGGLAESWRIGPNTPLYFEVFVGAVPPGLSLPEIYAWLATTPLIPTPAATVAELAATTARQPAGFRVEL</sequence>
<dbReference type="Proteomes" id="UP000619260">
    <property type="component" value="Unassembled WGS sequence"/>
</dbReference>
<name>A0A8J4DT90_9ACTN</name>
<accession>A0A8J4DT90</accession>
<evidence type="ECO:0000259" key="2">
    <source>
        <dbReference type="Pfam" id="PF03807"/>
    </source>
</evidence>
<evidence type="ECO:0000313" key="4">
    <source>
        <dbReference type="Proteomes" id="UP000619260"/>
    </source>
</evidence>
<comment type="caution">
    <text evidence="3">The sequence shown here is derived from an EMBL/GenBank/DDBJ whole genome shotgun (WGS) entry which is preliminary data.</text>
</comment>
<dbReference type="Gene3D" id="3.40.50.720">
    <property type="entry name" value="NAD(P)-binding Rossmann-like Domain"/>
    <property type="match status" value="1"/>
</dbReference>
<feature type="domain" description="Pyrroline-5-carboxylate reductase catalytic N-terminal" evidence="2">
    <location>
        <begin position="5"/>
        <end position="93"/>
    </location>
</feature>
<gene>
    <name evidence="3" type="ORF">Val02_48980</name>
</gene>
<dbReference type="PANTHER" id="PTHR14239">
    <property type="entry name" value="DUDULIN-RELATED"/>
    <property type="match status" value="1"/>
</dbReference>
<dbReference type="InterPro" id="IPR028939">
    <property type="entry name" value="P5C_Rdtase_cat_N"/>
</dbReference>
<proteinExistence type="predicted"/>
<keyword evidence="4" id="KW-1185">Reference proteome</keyword>
<dbReference type="SUPFAM" id="SSF51735">
    <property type="entry name" value="NAD(P)-binding Rossmann-fold domains"/>
    <property type="match status" value="1"/>
</dbReference>
<reference evidence="3" key="1">
    <citation type="submission" date="2021-01" db="EMBL/GenBank/DDBJ databases">
        <title>Whole genome shotgun sequence of Virgisporangium aliadipatigenens NBRC 105644.</title>
        <authorList>
            <person name="Komaki H."/>
            <person name="Tamura T."/>
        </authorList>
    </citation>
    <scope>NUCLEOTIDE SEQUENCE</scope>
    <source>
        <strain evidence="3">NBRC 105644</strain>
    </source>
</reference>
<dbReference type="AlphaFoldDB" id="A0A8J4DT90"/>
<organism evidence="3 4">
    <name type="scientific">Virgisporangium aliadipatigenens</name>
    <dbReference type="NCBI Taxonomy" id="741659"/>
    <lineage>
        <taxon>Bacteria</taxon>
        <taxon>Bacillati</taxon>
        <taxon>Actinomycetota</taxon>
        <taxon>Actinomycetes</taxon>
        <taxon>Micromonosporales</taxon>
        <taxon>Micromonosporaceae</taxon>
        <taxon>Virgisporangium</taxon>
    </lineage>
</organism>
<keyword evidence="1" id="KW-0560">Oxidoreductase</keyword>
<dbReference type="InterPro" id="IPR051267">
    <property type="entry name" value="STEAP_metalloreductase"/>
</dbReference>
<dbReference type="GO" id="GO:0016491">
    <property type="term" value="F:oxidoreductase activity"/>
    <property type="evidence" value="ECO:0007669"/>
    <property type="project" value="UniProtKB-KW"/>
</dbReference>
<evidence type="ECO:0000313" key="3">
    <source>
        <dbReference type="EMBL" id="GIJ48012.1"/>
    </source>
</evidence>
<dbReference type="InterPro" id="IPR036291">
    <property type="entry name" value="NAD(P)-bd_dom_sf"/>
</dbReference>
<dbReference type="EMBL" id="BOPF01000018">
    <property type="protein sequence ID" value="GIJ48012.1"/>
    <property type="molecule type" value="Genomic_DNA"/>
</dbReference>